<dbReference type="Proteomes" id="UP000831304">
    <property type="component" value="Chromosome"/>
</dbReference>
<organism evidence="1 2">
    <name type="scientific">Agromyces soli</name>
    <dbReference type="NCBI Taxonomy" id="659012"/>
    <lineage>
        <taxon>Bacteria</taxon>
        <taxon>Bacillati</taxon>
        <taxon>Actinomycetota</taxon>
        <taxon>Actinomycetes</taxon>
        <taxon>Micrococcales</taxon>
        <taxon>Microbacteriaceae</taxon>
        <taxon>Agromyces</taxon>
    </lineage>
</organism>
<dbReference type="EMBL" id="CP094533">
    <property type="protein sequence ID" value="UOE24779.1"/>
    <property type="molecule type" value="Genomic_DNA"/>
</dbReference>
<proteinExistence type="predicted"/>
<accession>A0ABY4APP0</accession>
<sequence>MAILAGGLVLGVGAAITLAAWTDREFASGAFGSGAFSLVGSPDGTAFSEHPTAPGAALTFAVGADRLTPNATVYHLFSLKLGTGSNYGADLTLTSNGTGTIAPNVSYGIVDVGTGTSCDATAFAAGTAVVPDSTPATLTTPDEIGTLASLTEQRNYCIAVTASGALGQSQTGSITWEFLGTSAAPIS</sequence>
<dbReference type="InterPro" id="IPR023833">
    <property type="entry name" value="Signal_pept_SipW-depend-type"/>
</dbReference>
<dbReference type="NCBIfam" id="TIGR04088">
    <property type="entry name" value="cognate_SipW"/>
    <property type="match status" value="1"/>
</dbReference>
<keyword evidence="2" id="KW-1185">Reference proteome</keyword>
<gene>
    <name evidence="1" type="ORF">MTP13_10420</name>
</gene>
<name>A0ABY4APP0_9MICO</name>
<reference evidence="1 2" key="1">
    <citation type="submission" date="2022-03" db="EMBL/GenBank/DDBJ databases">
        <title>Agromyces sp. isolated from the gut of P. brevitarsis seulensis larvae.</title>
        <authorList>
            <person name="Won M."/>
            <person name="Kwon S.-W."/>
        </authorList>
    </citation>
    <scope>NUCLEOTIDE SEQUENCE [LARGE SCALE GENOMIC DNA]</scope>
    <source>
        <strain evidence="1 2">KACC 16215</strain>
    </source>
</reference>
<protein>
    <submittedName>
        <fullName evidence="1">SipW-dependent-type signal peptide-containing protein</fullName>
    </submittedName>
</protein>
<evidence type="ECO:0000313" key="2">
    <source>
        <dbReference type="Proteomes" id="UP000831304"/>
    </source>
</evidence>
<evidence type="ECO:0000313" key="1">
    <source>
        <dbReference type="EMBL" id="UOE24779.1"/>
    </source>
</evidence>
<dbReference type="RefSeq" id="WP_243567677.1">
    <property type="nucleotide sequence ID" value="NZ_BAAARD010000008.1"/>
</dbReference>